<evidence type="ECO:0000256" key="10">
    <source>
        <dbReference type="ARBA" id="ARBA00022958"/>
    </source>
</evidence>
<dbReference type="HAMAP" id="MF_01987">
    <property type="entry name" value="Ribokinase"/>
    <property type="match status" value="1"/>
</dbReference>
<dbReference type="PRINTS" id="PR00990">
    <property type="entry name" value="RIBOKINASE"/>
</dbReference>
<gene>
    <name evidence="12" type="primary">rbsK</name>
    <name evidence="13" type="ORF">AYR53_03285</name>
</gene>
<comment type="catalytic activity">
    <reaction evidence="12">
        <text>D-ribose + ATP = D-ribose 5-phosphate + ADP + H(+)</text>
        <dbReference type="Rhea" id="RHEA:13697"/>
        <dbReference type="ChEBI" id="CHEBI:15378"/>
        <dbReference type="ChEBI" id="CHEBI:30616"/>
        <dbReference type="ChEBI" id="CHEBI:47013"/>
        <dbReference type="ChEBI" id="CHEBI:78346"/>
        <dbReference type="ChEBI" id="CHEBI:456216"/>
        <dbReference type="EC" id="2.7.1.15"/>
    </reaction>
</comment>
<evidence type="ECO:0000256" key="8">
    <source>
        <dbReference type="ARBA" id="ARBA00022840"/>
    </source>
</evidence>
<dbReference type="InterPro" id="IPR011611">
    <property type="entry name" value="PfkB_dom"/>
</dbReference>
<evidence type="ECO:0000256" key="11">
    <source>
        <dbReference type="ARBA" id="ARBA00023277"/>
    </source>
</evidence>
<feature type="binding site" evidence="12">
    <location>
        <position position="142"/>
    </location>
    <ligand>
        <name>substrate</name>
    </ligand>
</feature>
<comment type="cofactor">
    <cofactor evidence="12">
        <name>Mg(2+)</name>
        <dbReference type="ChEBI" id="CHEBI:18420"/>
    </cofactor>
    <text evidence="12">Requires a divalent cation, most likely magnesium in vivo, as an electrophilic catalyst to aid phosphoryl group transfer. It is the chelate of the metal and the nucleotide that is the actual substrate.</text>
</comment>
<evidence type="ECO:0000313" key="14">
    <source>
        <dbReference type="Proteomes" id="UP000078582"/>
    </source>
</evidence>
<dbReference type="InterPro" id="IPR029056">
    <property type="entry name" value="Ribokinase-like"/>
</dbReference>
<dbReference type="KEGG" id="lbt:AYR52_10040"/>
<evidence type="ECO:0000256" key="3">
    <source>
        <dbReference type="ARBA" id="ARBA00016943"/>
    </source>
</evidence>
<evidence type="ECO:0000256" key="12">
    <source>
        <dbReference type="HAMAP-Rule" id="MF_01987"/>
    </source>
</evidence>
<dbReference type="AlphaFoldDB" id="A0A192H0J5"/>
<dbReference type="GO" id="GO:0005829">
    <property type="term" value="C:cytosol"/>
    <property type="evidence" value="ECO:0007669"/>
    <property type="project" value="TreeGrafter"/>
</dbReference>
<dbReference type="PANTHER" id="PTHR10584">
    <property type="entry name" value="SUGAR KINASE"/>
    <property type="match status" value="1"/>
</dbReference>
<dbReference type="EMBL" id="CP014873">
    <property type="protein sequence ID" value="ANK61875.1"/>
    <property type="molecule type" value="Genomic_DNA"/>
</dbReference>
<comment type="subcellular location">
    <subcellularLocation>
        <location evidence="12">Cytoplasm</location>
    </subcellularLocation>
</comment>
<dbReference type="Gene3D" id="3.40.1190.20">
    <property type="match status" value="1"/>
</dbReference>
<comment type="similarity">
    <text evidence="12">Belongs to the carbohydrate kinase PfkB family. Ribokinase subfamily.</text>
</comment>
<feature type="binding site" evidence="12">
    <location>
        <position position="250"/>
    </location>
    <ligand>
        <name>K(+)</name>
        <dbReference type="ChEBI" id="CHEBI:29103"/>
    </ligand>
</feature>
<dbReference type="GO" id="GO:0046872">
    <property type="term" value="F:metal ion binding"/>
    <property type="evidence" value="ECO:0007669"/>
    <property type="project" value="UniProtKB-KW"/>
</dbReference>
<dbReference type="GO" id="GO:0005524">
    <property type="term" value="F:ATP binding"/>
    <property type="evidence" value="ECO:0007669"/>
    <property type="project" value="UniProtKB-UniRule"/>
</dbReference>
<dbReference type="NCBIfam" id="TIGR02152">
    <property type="entry name" value="D_ribokin_bact"/>
    <property type="match status" value="1"/>
</dbReference>
<comment type="activity regulation">
    <text evidence="12">Activated by a monovalent cation that binds near, but not in, the active site. The most likely occupant of the site in vivo is potassium. Ion binding induces a conformational change that may alter substrate affinity.</text>
</comment>
<comment type="caution">
    <text evidence="12">Lacks conserved residue(s) required for the propagation of feature annotation.</text>
</comment>
<keyword evidence="11 12" id="KW-0119">Carbohydrate metabolism</keyword>
<evidence type="ECO:0000256" key="5">
    <source>
        <dbReference type="ARBA" id="ARBA00022723"/>
    </source>
</evidence>
<feature type="binding site" evidence="12">
    <location>
        <begin position="41"/>
        <end position="45"/>
    </location>
    <ligand>
        <name>substrate</name>
    </ligand>
</feature>
<dbReference type="GO" id="GO:0004747">
    <property type="term" value="F:ribokinase activity"/>
    <property type="evidence" value="ECO:0007669"/>
    <property type="project" value="UniProtKB-UniRule"/>
</dbReference>
<name>A0A192H0J5_9LACO</name>
<feature type="binding site" evidence="12">
    <location>
        <position position="287"/>
    </location>
    <ligand>
        <name>K(+)</name>
        <dbReference type="ChEBI" id="CHEBI:29103"/>
    </ligand>
</feature>
<feature type="active site" description="Proton acceptor" evidence="12">
    <location>
        <position position="256"/>
    </location>
</feature>
<feature type="binding site" evidence="12">
    <location>
        <position position="296"/>
    </location>
    <ligand>
        <name>K(+)</name>
        <dbReference type="ChEBI" id="CHEBI:29103"/>
    </ligand>
</feature>
<feature type="binding site" evidence="12">
    <location>
        <begin position="12"/>
        <end position="14"/>
    </location>
    <ligand>
        <name>substrate</name>
    </ligand>
</feature>
<evidence type="ECO:0000256" key="6">
    <source>
        <dbReference type="ARBA" id="ARBA00022741"/>
    </source>
</evidence>
<proteinExistence type="inferred from homology"/>
<feature type="binding site" evidence="12">
    <location>
        <position position="281"/>
    </location>
    <ligand>
        <name>ATP</name>
        <dbReference type="ChEBI" id="CHEBI:30616"/>
    </ligand>
</feature>
<comment type="pathway">
    <text evidence="12">Carbohydrate metabolism; D-ribose degradation; D-ribose 5-phosphate from beta-D-ribopyranose: step 2/2.</text>
</comment>
<keyword evidence="6 12" id="KW-0547">Nucleotide-binding</keyword>
<evidence type="ECO:0000256" key="9">
    <source>
        <dbReference type="ARBA" id="ARBA00022842"/>
    </source>
</evidence>
<feature type="binding site" evidence="12">
    <location>
        <position position="252"/>
    </location>
    <ligand>
        <name>K(+)</name>
        <dbReference type="ChEBI" id="CHEBI:29103"/>
    </ligand>
</feature>
<feature type="binding site" evidence="12">
    <location>
        <position position="187"/>
    </location>
    <ligand>
        <name>ATP</name>
        <dbReference type="ChEBI" id="CHEBI:30616"/>
    </ligand>
</feature>
<organism evidence="13 14">
    <name type="scientific">Loigolactobacillus backii</name>
    <dbReference type="NCBI Taxonomy" id="375175"/>
    <lineage>
        <taxon>Bacteria</taxon>
        <taxon>Bacillati</taxon>
        <taxon>Bacillota</taxon>
        <taxon>Bacilli</taxon>
        <taxon>Lactobacillales</taxon>
        <taxon>Lactobacillaceae</taxon>
        <taxon>Loigolactobacillus</taxon>
    </lineage>
</organism>
<comment type="subunit">
    <text evidence="12">Homodimer.</text>
</comment>
<comment type="similarity">
    <text evidence="1">Belongs to the carbohydrate kinase pfkB family.</text>
</comment>
<dbReference type="GeneID" id="42981263"/>
<feature type="binding site" evidence="12">
    <location>
        <position position="256"/>
    </location>
    <ligand>
        <name>substrate</name>
    </ligand>
</feature>
<reference evidence="13 14" key="1">
    <citation type="submission" date="2016-03" db="EMBL/GenBank/DDBJ databases">
        <title>Pediococcus and Lactobacillus from brewery environment - whole genome sequencing and assembly.</title>
        <authorList>
            <person name="Behr J."/>
            <person name="Geissler A.J."/>
            <person name="Vogel R.F."/>
        </authorList>
    </citation>
    <scope>NUCLEOTIDE SEQUENCE [LARGE SCALE GENOMIC DNA]</scope>
    <source>
        <strain evidence="13 14">TMW 1.1989</strain>
    </source>
</reference>
<keyword evidence="7 12" id="KW-0418">Kinase</keyword>
<feature type="binding site" evidence="12">
    <location>
        <position position="292"/>
    </location>
    <ligand>
        <name>K(+)</name>
        <dbReference type="ChEBI" id="CHEBI:29103"/>
    </ligand>
</feature>
<evidence type="ECO:0000313" key="13">
    <source>
        <dbReference type="EMBL" id="ANK61875.1"/>
    </source>
</evidence>
<comment type="function">
    <text evidence="12">Catalyzes the phosphorylation of ribose at O-5 in a reaction requiring ATP and magnesium. The resulting D-ribose-5-phosphate can then be used either for sythesis of nucleotides, histidine, and tryptophan, or as a component of the pentose phosphate pathway.</text>
</comment>
<dbReference type="STRING" id="375175.AYR53_03285"/>
<dbReference type="Pfam" id="PF00294">
    <property type="entry name" value="PfkB"/>
    <property type="match status" value="1"/>
</dbReference>
<dbReference type="Proteomes" id="UP000078582">
    <property type="component" value="Chromosome"/>
</dbReference>
<sequence>MAKNITVIGSLNLDIHIPVEHIPTQGETLGLLRASTQAAGGKGANQAVAAARLGAQVHFIGATGNDAAGRMLISKCKAEGIDVSAISALDGKNTGQAFIILEPDGHNTIMVEGGANKLVSNAAIETAADKIRQSDIVIAQLETNFEPIIATFKIAKEAGVPTILNPAPANKPVPDELLQLTDIVTPNETEAATLTGHKAVTGADFAAITTAFQTKSIPNTLITLGSKGVYYNVAAQTGVVAAHKVARPVDTTAAGDTFIGAMAAVLNKDLSNVKAAIDFANAASSLTIQRAGAMDSIPTKAEVDALLF</sequence>
<keyword evidence="10 12" id="KW-0630">Potassium</keyword>
<feature type="binding site" evidence="12">
    <location>
        <begin position="223"/>
        <end position="228"/>
    </location>
    <ligand>
        <name>ATP</name>
        <dbReference type="ChEBI" id="CHEBI:30616"/>
    </ligand>
</feature>
<evidence type="ECO:0000256" key="4">
    <source>
        <dbReference type="ARBA" id="ARBA00022679"/>
    </source>
</evidence>
<dbReference type="SUPFAM" id="SSF53613">
    <property type="entry name" value="Ribokinase-like"/>
    <property type="match status" value="1"/>
</dbReference>
<dbReference type="CDD" id="cd01174">
    <property type="entry name" value="ribokinase"/>
    <property type="match status" value="1"/>
</dbReference>
<dbReference type="RefSeq" id="WP_068225879.1">
    <property type="nucleotide sequence ID" value="NZ_CP014623.1"/>
</dbReference>
<keyword evidence="8 12" id="KW-0067">ATP-binding</keyword>
<dbReference type="GO" id="GO:0019303">
    <property type="term" value="P:D-ribose catabolic process"/>
    <property type="evidence" value="ECO:0007669"/>
    <property type="project" value="UniProtKB-UniRule"/>
</dbReference>
<dbReference type="UniPathway" id="UPA00916">
    <property type="reaction ID" value="UER00889"/>
</dbReference>
<keyword evidence="12" id="KW-0963">Cytoplasm</keyword>
<keyword evidence="4 12" id="KW-0808">Transferase</keyword>
<dbReference type="OrthoDB" id="9775849at2"/>
<keyword evidence="14" id="KW-1185">Reference proteome</keyword>
<dbReference type="EC" id="2.7.1.15" evidence="2 12"/>
<keyword evidence="9 12" id="KW-0460">Magnesium</keyword>
<dbReference type="PROSITE" id="PS00584">
    <property type="entry name" value="PFKB_KINASES_2"/>
    <property type="match status" value="1"/>
</dbReference>
<feature type="binding site" evidence="12">
    <location>
        <position position="290"/>
    </location>
    <ligand>
        <name>K(+)</name>
        <dbReference type="ChEBI" id="CHEBI:29103"/>
    </ligand>
</feature>
<dbReference type="InterPro" id="IPR002139">
    <property type="entry name" value="Ribo/fructo_kinase"/>
</dbReference>
<evidence type="ECO:0000256" key="7">
    <source>
        <dbReference type="ARBA" id="ARBA00022777"/>
    </source>
</evidence>
<evidence type="ECO:0000256" key="2">
    <source>
        <dbReference type="ARBA" id="ARBA00012035"/>
    </source>
</evidence>
<accession>A0A192H0J5</accession>
<dbReference type="InterPro" id="IPR011877">
    <property type="entry name" value="Ribokinase"/>
</dbReference>
<evidence type="ECO:0000256" key="1">
    <source>
        <dbReference type="ARBA" id="ARBA00005380"/>
    </source>
</evidence>
<feature type="binding site" evidence="12">
    <location>
        <begin position="255"/>
        <end position="256"/>
    </location>
    <ligand>
        <name>ATP</name>
        <dbReference type="ChEBI" id="CHEBI:30616"/>
    </ligand>
</feature>
<dbReference type="PANTHER" id="PTHR10584:SF166">
    <property type="entry name" value="RIBOKINASE"/>
    <property type="match status" value="1"/>
</dbReference>
<keyword evidence="5 12" id="KW-0479">Metal-binding</keyword>
<protein>
    <recommendedName>
        <fullName evidence="3 12">Ribokinase</fullName>
        <shortName evidence="12">RK</shortName>
        <ecNumber evidence="2 12">2.7.1.15</ecNumber>
    </recommendedName>
</protein>
<dbReference type="InterPro" id="IPR002173">
    <property type="entry name" value="Carboh/pur_kinase_PfkB_CS"/>
</dbReference>